<keyword evidence="4" id="KW-1185">Reference proteome</keyword>
<dbReference type="EMBL" id="JAAGRQ010000047">
    <property type="protein sequence ID" value="NDY57403.1"/>
    <property type="molecule type" value="Genomic_DNA"/>
</dbReference>
<protein>
    <recommendedName>
        <fullName evidence="2">Mu-like prophage FluMu N-terminal domain-containing protein</fullName>
    </recommendedName>
</protein>
<feature type="domain" description="Mu-like prophage FluMu N-terminal" evidence="2">
    <location>
        <begin position="9"/>
        <end position="51"/>
    </location>
</feature>
<sequence>MKILRIIAKKSGFRRAGLAHPDHAVDHPVDAFTPEEVEALKSEPMLVVQELDVPDPEPESGKKAKPGKAETPAGEGQ</sequence>
<dbReference type="Pfam" id="PF17891">
    <property type="entry name" value="FluMu_N"/>
    <property type="match status" value="1"/>
</dbReference>
<dbReference type="InterPro" id="IPR041227">
    <property type="entry name" value="FluMu_N"/>
</dbReference>
<comment type="caution">
    <text evidence="3">The sequence shown here is derived from an EMBL/GenBank/DDBJ whole genome shotgun (WGS) entry which is preliminary data.</text>
</comment>
<dbReference type="Proteomes" id="UP000469724">
    <property type="component" value="Unassembled WGS sequence"/>
</dbReference>
<feature type="region of interest" description="Disordered" evidence="1">
    <location>
        <begin position="51"/>
        <end position="77"/>
    </location>
</feature>
<evidence type="ECO:0000256" key="1">
    <source>
        <dbReference type="SAM" id="MobiDB-lite"/>
    </source>
</evidence>
<accession>A0A7K3NNJ5</accession>
<reference evidence="3 4" key="1">
    <citation type="submission" date="2020-02" db="EMBL/GenBank/DDBJ databases">
        <title>Comparative genomics of sulfur disproportionating microorganisms.</title>
        <authorList>
            <person name="Ward L.M."/>
            <person name="Bertran E."/>
            <person name="Johnston D.T."/>
        </authorList>
    </citation>
    <scope>NUCLEOTIDE SEQUENCE [LARGE SCALE GENOMIC DNA]</scope>
    <source>
        <strain evidence="3 4">DSM 3696</strain>
    </source>
</reference>
<name>A0A7K3NNJ5_9BACT</name>
<dbReference type="SUPFAM" id="SSF160059">
    <property type="entry name" value="PriA/YqbF domain"/>
    <property type="match status" value="1"/>
</dbReference>
<evidence type="ECO:0000259" key="2">
    <source>
        <dbReference type="Pfam" id="PF17891"/>
    </source>
</evidence>
<evidence type="ECO:0000313" key="3">
    <source>
        <dbReference type="EMBL" id="NDY57403.1"/>
    </source>
</evidence>
<dbReference type="Gene3D" id="3.40.5.80">
    <property type="match status" value="1"/>
</dbReference>
<dbReference type="AlphaFoldDB" id="A0A7K3NNJ5"/>
<dbReference type="RefSeq" id="WP_163302444.1">
    <property type="nucleotide sequence ID" value="NZ_JAAGRQ010000047.1"/>
</dbReference>
<gene>
    <name evidence="3" type="ORF">G3N56_11690</name>
</gene>
<evidence type="ECO:0000313" key="4">
    <source>
        <dbReference type="Proteomes" id="UP000469724"/>
    </source>
</evidence>
<proteinExistence type="predicted"/>
<organism evidence="3 4">
    <name type="scientific">Desulfolutivibrio sulfodismutans</name>
    <dbReference type="NCBI Taxonomy" id="63561"/>
    <lineage>
        <taxon>Bacteria</taxon>
        <taxon>Pseudomonadati</taxon>
        <taxon>Thermodesulfobacteriota</taxon>
        <taxon>Desulfovibrionia</taxon>
        <taxon>Desulfovibrionales</taxon>
        <taxon>Desulfovibrionaceae</taxon>
        <taxon>Desulfolutivibrio</taxon>
    </lineage>
</organism>